<dbReference type="RefSeq" id="WP_019973893.1">
    <property type="nucleotide sequence ID" value="NZ_BJXC01000042.1"/>
</dbReference>
<organism evidence="1 2">
    <name type="scientific">Empedobacter brevis NBRC 14943 = ATCC 43319</name>
    <dbReference type="NCBI Taxonomy" id="1218108"/>
    <lineage>
        <taxon>Bacteria</taxon>
        <taxon>Pseudomonadati</taxon>
        <taxon>Bacteroidota</taxon>
        <taxon>Flavobacteriia</taxon>
        <taxon>Flavobacteriales</taxon>
        <taxon>Weeksellaceae</taxon>
        <taxon>Empedobacter</taxon>
    </lineage>
</organism>
<evidence type="ECO:0008006" key="3">
    <source>
        <dbReference type="Google" id="ProtNLM"/>
    </source>
</evidence>
<name>A0A511NLM8_9FLAO</name>
<reference evidence="1 2" key="1">
    <citation type="submission" date="2019-07" db="EMBL/GenBank/DDBJ databases">
        <title>Whole genome shotgun sequence of Empedobacter brevis NBRC 14943.</title>
        <authorList>
            <person name="Hosoyama A."/>
            <person name="Uohara A."/>
            <person name="Ohji S."/>
            <person name="Ichikawa N."/>
        </authorList>
    </citation>
    <scope>NUCLEOTIDE SEQUENCE [LARGE SCALE GENOMIC DNA]</scope>
    <source>
        <strain evidence="1 2">NBRC 14943</strain>
    </source>
</reference>
<comment type="caution">
    <text evidence="1">The sequence shown here is derived from an EMBL/GenBank/DDBJ whole genome shotgun (WGS) entry which is preliminary data.</text>
</comment>
<accession>A0A511NLM8</accession>
<gene>
    <name evidence="1" type="ORF">EB1_34940</name>
</gene>
<dbReference type="EMBL" id="BJXC01000042">
    <property type="protein sequence ID" value="GEM53704.1"/>
    <property type="molecule type" value="Genomic_DNA"/>
</dbReference>
<dbReference type="GeneID" id="84648671"/>
<keyword evidence="2" id="KW-1185">Reference proteome</keyword>
<dbReference type="Proteomes" id="UP000321245">
    <property type="component" value="Unassembled WGS sequence"/>
</dbReference>
<proteinExistence type="predicted"/>
<evidence type="ECO:0000313" key="1">
    <source>
        <dbReference type="EMBL" id="GEM53704.1"/>
    </source>
</evidence>
<evidence type="ECO:0000313" key="2">
    <source>
        <dbReference type="Proteomes" id="UP000321245"/>
    </source>
</evidence>
<dbReference type="OrthoDB" id="1362024at2"/>
<dbReference type="AlphaFoldDB" id="A0A511NLM8"/>
<dbReference type="PROSITE" id="PS51257">
    <property type="entry name" value="PROKAR_LIPOPROTEIN"/>
    <property type="match status" value="1"/>
</dbReference>
<dbReference type="STRING" id="1218108.GCA_000382425_00387"/>
<protein>
    <recommendedName>
        <fullName evidence="3">Lipoprotein</fullName>
    </recommendedName>
</protein>
<sequence length="167" mass="19668">MQRIRVFVYTIFTIVIISCKINNDQLENIHVSLYHQELLYDSINRGDKKFEVNLITTLIFENKSNKEISIHNKLYSKFYLINLKDTIELVSRHLPEEIIPEKSTLKIEYNSSTNFIEKNYPSLELQSKIKNSIIKNYNGAIIKKHPNYEIVSLIRLWNAPPDPKSIE</sequence>